<dbReference type="SUPFAM" id="SSF47789">
    <property type="entry name" value="C-terminal domain of RNA polymerase alpha subunit"/>
    <property type="match status" value="1"/>
</dbReference>
<protein>
    <recommendedName>
        <fullName evidence="2">RNA polymerase sigma-70 domain-containing protein</fullName>
    </recommendedName>
</protein>
<dbReference type="Pfam" id="PF03118">
    <property type="entry name" value="RNA_pol_A_CTD"/>
    <property type="match status" value="1"/>
</dbReference>
<dbReference type="InterPro" id="IPR013324">
    <property type="entry name" value="RNA_pol_sigma_r3/r4-like"/>
</dbReference>
<dbReference type="SUPFAM" id="SSF88659">
    <property type="entry name" value="Sigma3 and sigma4 domains of RNA polymerase sigma factors"/>
    <property type="match status" value="1"/>
</dbReference>
<feature type="region of interest" description="Disordered" evidence="1">
    <location>
        <begin position="194"/>
        <end position="213"/>
    </location>
</feature>
<dbReference type="Gene3D" id="1.10.10.10">
    <property type="entry name" value="Winged helix-like DNA-binding domain superfamily/Winged helix DNA-binding domain"/>
    <property type="match status" value="1"/>
</dbReference>
<dbReference type="InterPro" id="IPR000943">
    <property type="entry name" value="RNA_pol_sigma70"/>
</dbReference>
<gene>
    <name evidence="3" type="ORF">GURASL_01420</name>
</gene>
<dbReference type="Proteomes" id="UP001317705">
    <property type="component" value="Chromosome"/>
</dbReference>
<dbReference type="Gene3D" id="1.10.150.20">
    <property type="entry name" value="5' to 3' exonuclease, C-terminal subdomain"/>
    <property type="match status" value="1"/>
</dbReference>
<sequence>MTFPDVTLYPVHCPRPEKGWLDLERRVSRVMSNSTEMTKEVQFENALKMMSLKAFDTLLTCGVRSLEGLLRLTSEEMNKAAVPEQICKEVLKIQRIITGNKELDIAGQLHTSEIEVVAEPPSPAYFEDNSTTPIPSKFIERLPTRARNLLSREQISTVERLLELSEEDIFGFVGIGRKTVHDIKQLQVKIKLHQNNPQNTATASDSSGTENSPSLSSRFMFRFIPRAGEHWPCDPAEWSILSRNLPELFWLTMPQVDDEVGNVVTIGKLGFSENELSKLLECGFLFDDPIDLLFNLSIGYLINIGLNCDSVDKIILALEIASDRNDLAKSFAVNVKTAETFIFYDIDSKIADNLIANYVFADCIYDLFGSNNIKWMDLTSITERQVVRKFGFNYKSIKAISSVWNSKLSICKLVDDLSNSLPIDAYASFQCLTETFVRKIIKKPYHFTVIMGRLGFLDERHWTLEELGQSLQLTRERVRQIEKQYISKIEKPKTVEMLNRLWLSVDGALASTGGVICTTEMATYLKSSFNWPVRPSDESLASLISLSPKYEVVWASPSRIILPEHRCISCPEIRPIFTKTVTDQANGALHFDIAKEKMLEFCKGTGCATVKNITQFSDGYLHYLDDAIEEILADEDTLYTQYAWAQKYGKRRLILFETILRNAGRPMHFTEVHVEVNKDRPTHSQFSERSVYGNLERSSELLLWGAGTFIHKELVTVPVDIISKIEKDIVSRLNNDKIPYLSATGIYELYKAPLQREGIPNTHALYTCLRLSASDTLLCNDYPYVLLKSGDGVRLPVQLVLESFVLEQEGVVTLEQIKNHALEKLCVSEDVFTINHLPKIPNLLRSNRGEYLHLSSLNIDADKLIPIVDHLKSLLNNSNHVAVLKLYNDKKISCRLLGITTPMLLYSLIQFFFSDQFDFSRYPQISLEKQSESGRGTMGVASEVIQYILDKNAPCGFGELYQHFVDELGYKQYSVYNVHFNFQILRYSESVVVHIDSLHWCDEKQDALESIASGHIKNLTCGGRFCGLISDLFEFSHEQLPCLPEHICWTSTLMGELLSRGGKYRILGIARNAYVSIPNDSNIETFDDLIYHILNTNYDGAANLDVFVSDMRSAGILKKNLTPVMLKEDGPVVIDGNVVKLARLR</sequence>
<proteinExistence type="predicted"/>
<evidence type="ECO:0000313" key="3">
    <source>
        <dbReference type="EMBL" id="BDV41219.1"/>
    </source>
</evidence>
<reference evidence="3 4" key="1">
    <citation type="submission" date="2022-12" db="EMBL/GenBank/DDBJ databases">
        <title>Polyphasic characterization of Geotalea uranireducens NIT-SL11 newly isolated from a complex of sewage sludge and microbially reduced graphene oxide.</title>
        <authorList>
            <person name="Xie L."/>
            <person name="Yoshida N."/>
            <person name="Meng L."/>
        </authorList>
    </citation>
    <scope>NUCLEOTIDE SEQUENCE [LARGE SCALE GENOMIC DNA]</scope>
    <source>
        <strain evidence="3 4">NIT-SL11</strain>
    </source>
</reference>
<dbReference type="EMBL" id="AP027151">
    <property type="protein sequence ID" value="BDV41219.1"/>
    <property type="molecule type" value="Genomic_DNA"/>
</dbReference>
<accession>A0ABM8EFQ8</accession>
<evidence type="ECO:0000313" key="4">
    <source>
        <dbReference type="Proteomes" id="UP001317705"/>
    </source>
</evidence>
<dbReference type="PROSITE" id="PS00716">
    <property type="entry name" value="SIGMA70_2"/>
    <property type="match status" value="1"/>
</dbReference>
<evidence type="ECO:0000259" key="2">
    <source>
        <dbReference type="PROSITE" id="PS00716"/>
    </source>
</evidence>
<keyword evidence="4" id="KW-1185">Reference proteome</keyword>
<name>A0ABM8EFQ8_9BACT</name>
<evidence type="ECO:0000256" key="1">
    <source>
        <dbReference type="SAM" id="MobiDB-lite"/>
    </source>
</evidence>
<dbReference type="InterPro" id="IPR036388">
    <property type="entry name" value="WH-like_DNA-bd_sf"/>
</dbReference>
<feature type="domain" description="RNA polymerase sigma-70" evidence="2">
    <location>
        <begin position="463"/>
        <end position="489"/>
    </location>
</feature>
<dbReference type="PRINTS" id="PR00046">
    <property type="entry name" value="SIGMA70FCT"/>
</dbReference>
<organism evidence="3 4">
    <name type="scientific">Geotalea uraniireducens</name>
    <dbReference type="NCBI Taxonomy" id="351604"/>
    <lineage>
        <taxon>Bacteria</taxon>
        <taxon>Pseudomonadati</taxon>
        <taxon>Thermodesulfobacteriota</taxon>
        <taxon>Desulfuromonadia</taxon>
        <taxon>Geobacterales</taxon>
        <taxon>Geobacteraceae</taxon>
        <taxon>Geotalea</taxon>
    </lineage>
</organism>
<dbReference type="Pfam" id="PF04545">
    <property type="entry name" value="Sigma70_r4"/>
    <property type="match status" value="1"/>
</dbReference>
<dbReference type="InterPro" id="IPR011260">
    <property type="entry name" value="RNAP_asu_C"/>
</dbReference>
<dbReference type="InterPro" id="IPR007630">
    <property type="entry name" value="RNA_pol_sigma70_r4"/>
</dbReference>